<dbReference type="RefSeq" id="WP_195600805.1">
    <property type="nucleotide sequence ID" value="NZ_JADNKL010000004.1"/>
</dbReference>
<dbReference type="EMBL" id="JAQNVG010000025">
    <property type="protein sequence ID" value="MDC2237049.1"/>
    <property type="molecule type" value="Genomic_DNA"/>
</dbReference>
<gene>
    <name evidence="2" type="ORF">PO127_14990</name>
</gene>
<dbReference type="AlphaFoldDB" id="A0AAP3WG63"/>
<protein>
    <submittedName>
        <fullName evidence="2">Uncharacterized protein</fullName>
    </submittedName>
</protein>
<dbReference type="SUPFAM" id="SSF101898">
    <property type="entry name" value="NHL repeat"/>
    <property type="match status" value="1"/>
</dbReference>
<sequence length="732" mass="78363">MSKRQLNHMNNRIAVLLLGGIGLLASCSDDHLTHPPGTPNVEQSGVEVNNDVAALAGRVEMYSVPDRYVAYPWEPSAMYSTRTRALAQPTVPGDAKDMSVSDFNPRNPSGKNFVLPEGVEAEFNLNLNGANFYVNGSMTLKNVTGTGRIYVLNGGSLSYPDHLAAKVEIYTYVGGKFSFRGNDFSTERESVFHTQEDLSIPGSLNSQGVFNVDGELNVGGELTIHNGGLSNVIVGLNVGTKTSVSNGMLYVQGPLVSPEFTASAGAYIFSTCKGIYEKSLSLTGNTVYYATSYVKSAVTTVGSGAVLTMNGTGLLDLGNLKVTGGASVEVSGEEYAVVNAMGIEVDRTDLRNVFKGNLGLHYKGDIKGVEDQSKLEFLANVKINGEDDTRLEESECTPGYTPAAPDDDKNGVDIDHIAQITSPQEHDHYLSATCVQSANGNIYVSYHTNGAEYDGCAEVFRFGSNNEISLISYMRPTEARDFNHLIVDNGNVFLTGGDRKGGFLAYLPLGANGVYQGGESSMSFVRLDAGDANCVVRNGNYYQVAASNGFHTINATDMTLAGLKETEGSAKYISLGSDKFVALNLASRNEEQAGAVITTYGLNDYTFSNAQTQLTDAVITPANGKNVCLSDGENIYVALGGNGLRCYTGGAANGEFRLNGKARVNGLDYDDTYIYVAYGEKGLRILDKQTLKEVASYTHSGGKSANFVKVVDGYIFVAYGLNGLQVFRLTER</sequence>
<evidence type="ECO:0000313" key="3">
    <source>
        <dbReference type="Proteomes" id="UP001217776"/>
    </source>
</evidence>
<organism evidence="2 3">
    <name type="scientific">Bacteroides thetaiotaomicron</name>
    <dbReference type="NCBI Taxonomy" id="818"/>
    <lineage>
        <taxon>Bacteria</taxon>
        <taxon>Pseudomonadati</taxon>
        <taxon>Bacteroidota</taxon>
        <taxon>Bacteroidia</taxon>
        <taxon>Bacteroidales</taxon>
        <taxon>Bacteroidaceae</taxon>
        <taxon>Bacteroides</taxon>
    </lineage>
</organism>
<reference evidence="2" key="1">
    <citation type="submission" date="2022-10" db="EMBL/GenBank/DDBJ databases">
        <title>Human gut microbiome strain richness.</title>
        <authorList>
            <person name="Chen-Liaw A."/>
        </authorList>
    </citation>
    <scope>NUCLEOTIDE SEQUENCE</scope>
    <source>
        <strain evidence="2">1001283st1_A3_1001283B150304_161114</strain>
    </source>
</reference>
<accession>A0AAP3WG63</accession>
<evidence type="ECO:0000256" key="1">
    <source>
        <dbReference type="SAM" id="MobiDB-lite"/>
    </source>
</evidence>
<dbReference type="PROSITE" id="PS51257">
    <property type="entry name" value="PROKAR_LIPOPROTEIN"/>
    <property type="match status" value="1"/>
</dbReference>
<evidence type="ECO:0000313" key="2">
    <source>
        <dbReference type="EMBL" id="MDC2237049.1"/>
    </source>
</evidence>
<comment type="caution">
    <text evidence="2">The sequence shown here is derived from an EMBL/GenBank/DDBJ whole genome shotgun (WGS) entry which is preliminary data.</text>
</comment>
<feature type="region of interest" description="Disordered" evidence="1">
    <location>
        <begin position="389"/>
        <end position="408"/>
    </location>
</feature>
<dbReference type="Proteomes" id="UP001217776">
    <property type="component" value="Unassembled WGS sequence"/>
</dbReference>
<name>A0AAP3WG63_BACT4</name>
<proteinExistence type="predicted"/>